<evidence type="ECO:0000256" key="3">
    <source>
        <dbReference type="ARBA" id="ARBA00022448"/>
    </source>
</evidence>
<dbReference type="InterPro" id="IPR004764">
    <property type="entry name" value="MdtF-like"/>
</dbReference>
<feature type="transmembrane region" description="Helical" evidence="9">
    <location>
        <begin position="395"/>
        <end position="416"/>
    </location>
</feature>
<dbReference type="EMBL" id="JACIED010000010">
    <property type="protein sequence ID" value="MBB4010668.1"/>
    <property type="molecule type" value="Genomic_DNA"/>
</dbReference>
<gene>
    <name evidence="11" type="ORF">BJF91_23890</name>
    <name evidence="10" type="ORF">GGQ71_004970</name>
</gene>
<dbReference type="Gene3D" id="1.20.1640.10">
    <property type="entry name" value="Multidrug efflux transporter AcrB transmembrane domain"/>
    <property type="match status" value="2"/>
</dbReference>
<keyword evidence="5 9" id="KW-0997">Cell inner membrane</keyword>
<organism evidence="11 12">
    <name type="scientific">Allorhizobium taibaishanense</name>
    <dbReference type="NCBI Taxonomy" id="887144"/>
    <lineage>
        <taxon>Bacteria</taxon>
        <taxon>Pseudomonadati</taxon>
        <taxon>Pseudomonadota</taxon>
        <taxon>Alphaproteobacteria</taxon>
        <taxon>Hyphomicrobiales</taxon>
        <taxon>Rhizobiaceae</taxon>
        <taxon>Rhizobium/Agrobacterium group</taxon>
        <taxon>Allorhizobium</taxon>
    </lineage>
</organism>
<dbReference type="GO" id="GO:0042910">
    <property type="term" value="F:xenobiotic transmembrane transporter activity"/>
    <property type="evidence" value="ECO:0007669"/>
    <property type="project" value="TreeGrafter"/>
</dbReference>
<dbReference type="SUPFAM" id="SSF82866">
    <property type="entry name" value="Multidrug efflux transporter AcrB transmembrane domain"/>
    <property type="match status" value="2"/>
</dbReference>
<sequence length="1044" mass="111651">MARFFIRRPIFAWVIAIVIMLGGGLAITSLSISQYPEIAPPSVRISATYTGASADTVKKTVTQIIEDGMTGLDGLTYMTSSSTSGSSSISLTFDNSVNSDIAQVQVQNKLQLVTSQLPQVVQNLGIQVTKSTSSILLVGALVSTDGTRTSADLGDIFSTQIEDQVKRIEGVGNINAFGSAFAMRVWLDPFKLQKFQLTPADVTSAIEAQNTQVSVGSVGGLPSVEGQELNVTMTAQSQLTTVPDFERIILKVDTSGAAVRLSDVARVEIGQESYTSSSRSNRQAASGFAVNLATGANALDTAARVKGKLAQIAPALPKNVSIIYPYDTTPFVSLSIEKVVHTLIEAIVLVFFVLLIFLQNLRATFIPMIAVPVVLLGTFGILALTGYSINTLTMFAMVLAIGLLVDDAIVVVENVERIMTDEGLPPLEATEKSMGEITGAIVGIALVLTAVFIPMAFFGGSTGIIYRQFSVTIVSAMLLSAVVAIVLTPALCATMLKPVDKDHKKKTGPGAWFNRNFDRTTNGYVWSVTNLLKRPLRVLVIFAILVGGCAWLFLRLPSSFLPQEDQGVLMTIIQLPNGATAAQTAKVINKVEDYYLDKETNVIDSVFAVNGFSFNGSGQNYGLVFAKLKDFDLRKEPKMAAGAIVQRAMGYFFTIREAQVFPILPPAIQGMGNSSGFSMYLVDSGNHGSQALSIAAKQLLAQANSTGIVTAMRPNDRDEESQVKLVLDQEKLSAMGVGIADANSMLTTIFAGSRVNDFTLNNKIKKVYVQADAPYRMQAEDIKYWNARNSNNEMVPFSSFTEAKWVNGLPSISAFNAVTAFSMEGSSAPGISSGAAMDEVERLVSQMDGGYSVAWQGISYQERLSGSQAPLLYALSVLIVFLCLSALYESWSIPFSVIMAVPIGVLGAVAAANLLGQANDVYFKVGLLTTIGLAAKNAILIVEFAKERQEHGLSLLEATLEAAKLRLRPIVMTSLAFILGVVPLAIATGAGSAAQNAIGIGVLGGMLSATLLGIFFVPSFFVIVRRASNRAKAKEELLLEQQNR</sequence>
<reference evidence="10 13" key="2">
    <citation type="submission" date="2020-08" db="EMBL/GenBank/DDBJ databases">
        <title>Genomic Encyclopedia of Type Strains, Phase IV (KMG-IV): sequencing the most valuable type-strain genomes for metagenomic binning, comparative biology and taxonomic classification.</title>
        <authorList>
            <person name="Goeker M."/>
        </authorList>
    </citation>
    <scope>NUCLEOTIDE SEQUENCE [LARGE SCALE GENOMIC DNA]</scope>
    <source>
        <strain evidence="10 13">DSM 100021</strain>
    </source>
</reference>
<feature type="transmembrane region" description="Helical" evidence="9">
    <location>
        <begin position="895"/>
        <end position="915"/>
    </location>
</feature>
<feature type="transmembrane region" description="Helical" evidence="9">
    <location>
        <begin position="469"/>
        <end position="496"/>
    </location>
</feature>
<name>A0A1Q9ABJ1_9HYPH</name>
<feature type="transmembrane region" description="Helical" evidence="9">
    <location>
        <begin position="921"/>
        <end position="944"/>
    </location>
</feature>
<dbReference type="SUPFAM" id="SSF82714">
    <property type="entry name" value="Multidrug efflux transporter AcrB TolC docking domain, DN and DC subdomains"/>
    <property type="match status" value="2"/>
</dbReference>
<dbReference type="FunFam" id="3.30.70.1430:FF:000001">
    <property type="entry name" value="Efflux pump membrane transporter"/>
    <property type="match status" value="1"/>
</dbReference>
<keyword evidence="7 9" id="KW-1133">Transmembrane helix</keyword>
<feature type="transmembrane region" description="Helical" evidence="9">
    <location>
        <begin position="965"/>
        <end position="986"/>
    </location>
</feature>
<dbReference type="Gene3D" id="3.30.70.1430">
    <property type="entry name" value="Multidrug efflux transporter AcrB pore domain"/>
    <property type="match status" value="2"/>
</dbReference>
<dbReference type="Gene3D" id="3.30.70.1320">
    <property type="entry name" value="Multidrug efflux transporter AcrB pore domain like"/>
    <property type="match status" value="1"/>
</dbReference>
<evidence type="ECO:0000256" key="1">
    <source>
        <dbReference type="ARBA" id="ARBA00004429"/>
    </source>
</evidence>
<evidence type="ECO:0000313" key="13">
    <source>
        <dbReference type="Proteomes" id="UP000544107"/>
    </source>
</evidence>
<dbReference type="EMBL" id="MKIN01000015">
    <property type="protein sequence ID" value="OLP52240.1"/>
    <property type="molecule type" value="Genomic_DNA"/>
</dbReference>
<dbReference type="FunFam" id="3.30.70.1430:FF:000002">
    <property type="entry name" value="Efflux pump membrane transporter"/>
    <property type="match status" value="1"/>
</dbReference>
<dbReference type="NCBIfam" id="NF000282">
    <property type="entry name" value="RND_permease_1"/>
    <property type="match status" value="1"/>
</dbReference>
<evidence type="ECO:0000256" key="5">
    <source>
        <dbReference type="ARBA" id="ARBA00022519"/>
    </source>
</evidence>
<reference evidence="11 12" key="1">
    <citation type="submission" date="2016-09" db="EMBL/GenBank/DDBJ databases">
        <title>Rhizobium oryziradicis sp. nov., isolated from the root of rice.</title>
        <authorList>
            <person name="Zhao J."/>
            <person name="Zhang X."/>
        </authorList>
    </citation>
    <scope>NUCLEOTIDE SEQUENCE [LARGE SCALE GENOMIC DNA]</scope>
    <source>
        <strain evidence="11 12">14971</strain>
    </source>
</reference>
<evidence type="ECO:0000313" key="11">
    <source>
        <dbReference type="EMBL" id="OLP52240.1"/>
    </source>
</evidence>
<feature type="transmembrane region" description="Helical" evidence="9">
    <location>
        <begin position="536"/>
        <end position="554"/>
    </location>
</feature>
<dbReference type="InterPro" id="IPR001036">
    <property type="entry name" value="Acrflvin-R"/>
</dbReference>
<evidence type="ECO:0000256" key="2">
    <source>
        <dbReference type="ARBA" id="ARBA00010942"/>
    </source>
</evidence>
<evidence type="ECO:0000256" key="7">
    <source>
        <dbReference type="ARBA" id="ARBA00022989"/>
    </source>
</evidence>
<dbReference type="GO" id="GO:0005886">
    <property type="term" value="C:plasma membrane"/>
    <property type="evidence" value="ECO:0007669"/>
    <property type="project" value="UniProtKB-SubCell"/>
</dbReference>
<dbReference type="OrthoDB" id="9807350at2"/>
<evidence type="ECO:0000256" key="6">
    <source>
        <dbReference type="ARBA" id="ARBA00022692"/>
    </source>
</evidence>
<keyword evidence="4" id="KW-1003">Cell membrane</keyword>
<dbReference type="PANTHER" id="PTHR32063">
    <property type="match status" value="1"/>
</dbReference>
<evidence type="ECO:0000256" key="4">
    <source>
        <dbReference type="ARBA" id="ARBA00022475"/>
    </source>
</evidence>
<keyword evidence="3 9" id="KW-0813">Transport</keyword>
<comment type="caution">
    <text evidence="9">Lacks conserved residue(s) required for the propagation of feature annotation.</text>
</comment>
<dbReference type="GO" id="GO:0015562">
    <property type="term" value="F:efflux transmembrane transporter activity"/>
    <property type="evidence" value="ECO:0007669"/>
    <property type="project" value="InterPro"/>
</dbReference>
<dbReference type="Gene3D" id="3.30.70.1440">
    <property type="entry name" value="Multidrug efflux transporter AcrB pore domain"/>
    <property type="match status" value="1"/>
</dbReference>
<keyword evidence="8 9" id="KW-0472">Membrane</keyword>
<comment type="caution">
    <text evidence="11">The sequence shown here is derived from an EMBL/GenBank/DDBJ whole genome shotgun (WGS) entry which is preliminary data.</text>
</comment>
<evidence type="ECO:0000256" key="8">
    <source>
        <dbReference type="ARBA" id="ARBA00023136"/>
    </source>
</evidence>
<feature type="transmembrane region" description="Helical" evidence="9">
    <location>
        <begin position="365"/>
        <end position="389"/>
    </location>
</feature>
<evidence type="ECO:0000313" key="10">
    <source>
        <dbReference type="EMBL" id="MBB4010668.1"/>
    </source>
</evidence>
<proteinExistence type="inferred from homology"/>
<accession>A0A1Q9ABJ1</accession>
<keyword evidence="6 9" id="KW-0812">Transmembrane</keyword>
<feature type="transmembrane region" description="Helical" evidence="9">
    <location>
        <begin position="998"/>
        <end position="1024"/>
    </location>
</feature>
<feature type="transmembrane region" description="Helical" evidence="9">
    <location>
        <begin position="339"/>
        <end position="358"/>
    </location>
</feature>
<dbReference type="Proteomes" id="UP000185598">
    <property type="component" value="Unassembled WGS sequence"/>
</dbReference>
<dbReference type="InterPro" id="IPR027463">
    <property type="entry name" value="AcrB_DN_DC_subdom"/>
</dbReference>
<dbReference type="AlphaFoldDB" id="A0A1Q9ABJ1"/>
<dbReference type="FunFam" id="1.20.1640.10:FF:000001">
    <property type="entry name" value="Efflux pump membrane transporter"/>
    <property type="match status" value="1"/>
</dbReference>
<feature type="transmembrane region" description="Helical" evidence="9">
    <location>
        <begin position="437"/>
        <end position="457"/>
    </location>
</feature>
<dbReference type="PANTHER" id="PTHR32063:SF13">
    <property type="entry name" value="MULTIDRUG EFFLUX PUMP SUBUNIT ACRB-RELATED"/>
    <property type="match status" value="1"/>
</dbReference>
<evidence type="ECO:0000313" key="12">
    <source>
        <dbReference type="Proteomes" id="UP000185598"/>
    </source>
</evidence>
<keyword evidence="12" id="KW-1185">Reference proteome</keyword>
<feature type="transmembrane region" description="Helical" evidence="9">
    <location>
        <begin position="871"/>
        <end position="888"/>
    </location>
</feature>
<dbReference type="SUPFAM" id="SSF82693">
    <property type="entry name" value="Multidrug efflux transporter AcrB pore domain, PN1, PN2, PC1 and PC2 subdomains"/>
    <property type="match status" value="4"/>
</dbReference>
<dbReference type="Gene3D" id="3.30.2090.10">
    <property type="entry name" value="Multidrug efflux transporter AcrB TolC docking domain, DN and DC subdomains"/>
    <property type="match status" value="2"/>
</dbReference>
<dbReference type="PRINTS" id="PR00702">
    <property type="entry name" value="ACRIFLAVINRP"/>
</dbReference>
<dbReference type="Proteomes" id="UP000544107">
    <property type="component" value="Unassembled WGS sequence"/>
</dbReference>
<evidence type="ECO:0000256" key="9">
    <source>
        <dbReference type="RuleBase" id="RU364070"/>
    </source>
</evidence>
<protein>
    <recommendedName>
        <fullName evidence="9">Efflux pump membrane transporter</fullName>
    </recommendedName>
</protein>
<comment type="similarity">
    <text evidence="2 9">Belongs to the resistance-nodulation-cell division (RND) (TC 2.A.6) family.</text>
</comment>
<dbReference type="RefSeq" id="WP_075612553.1">
    <property type="nucleotide sequence ID" value="NZ_JACIED010000010.1"/>
</dbReference>
<dbReference type="GO" id="GO:0009636">
    <property type="term" value="P:response to toxic substance"/>
    <property type="evidence" value="ECO:0007669"/>
    <property type="project" value="UniProtKB-ARBA"/>
</dbReference>
<dbReference type="NCBIfam" id="TIGR00915">
    <property type="entry name" value="2A0602"/>
    <property type="match status" value="1"/>
</dbReference>
<comment type="subcellular location">
    <subcellularLocation>
        <location evidence="1 9">Cell inner membrane</location>
        <topology evidence="1 9">Multi-pass membrane protein</topology>
    </subcellularLocation>
</comment>
<dbReference type="STRING" id="887144.BJF91_23890"/>
<dbReference type="Pfam" id="PF00873">
    <property type="entry name" value="ACR_tran"/>
    <property type="match status" value="1"/>
</dbReference>